<comment type="caution">
    <text evidence="4">The sequence shown here is derived from an EMBL/GenBank/DDBJ whole genome shotgun (WGS) entry which is preliminary data.</text>
</comment>
<evidence type="ECO:0000313" key="4">
    <source>
        <dbReference type="EMBL" id="EMZ36400.1"/>
    </source>
</evidence>
<evidence type="ECO:0000256" key="2">
    <source>
        <dbReference type="SAM" id="SignalP"/>
    </source>
</evidence>
<dbReference type="eggNOG" id="ENOG50332PX">
    <property type="taxonomic scope" value="Bacteria"/>
</dbReference>
<protein>
    <recommendedName>
        <fullName evidence="3">DUF4340 domain-containing protein</fullName>
    </recommendedName>
</protein>
<keyword evidence="2" id="KW-0732">Signal</keyword>
<organism evidence="4 5">
    <name type="scientific">Eubacterium plexicaudatum ASF492</name>
    <dbReference type="NCBI Taxonomy" id="1235802"/>
    <lineage>
        <taxon>Bacteria</taxon>
        <taxon>Bacillati</taxon>
        <taxon>Bacillota</taxon>
        <taxon>Clostridia</taxon>
        <taxon>Eubacteriales</taxon>
        <taxon>Eubacteriaceae</taxon>
        <taxon>Eubacterium</taxon>
    </lineage>
</organism>
<dbReference type="STRING" id="1235802.C823_00767"/>
<sequence>MQKKQIIQFAALLALILAMAGVYAAVQASQARQEEEKSKKEAEAVITLTSFKPDDVTAIEYDVDEQIRTFQKEGETWNAADGDITLDQDAFARFLEQAGSLTSDTLVEAQEGEDYGFSKPTRTVTITTKNGTASLIFGMKNEMLDRYYVKTSESDNIYLVEESVYTTFDKTAQDFEQEETQTDTEEDTEEE</sequence>
<proteinExistence type="predicted"/>
<dbReference type="OrthoDB" id="9768524at2"/>
<dbReference type="Pfam" id="PF14238">
    <property type="entry name" value="DUF4340"/>
    <property type="match status" value="1"/>
</dbReference>
<dbReference type="EMBL" id="AQFT01000023">
    <property type="protein sequence ID" value="EMZ36400.1"/>
    <property type="molecule type" value="Genomic_DNA"/>
</dbReference>
<dbReference type="Proteomes" id="UP000012589">
    <property type="component" value="Unassembled WGS sequence"/>
</dbReference>
<dbReference type="HOGENOM" id="CLU_112395_0_0_9"/>
<accession>N2BDI6</accession>
<feature type="region of interest" description="Disordered" evidence="1">
    <location>
        <begin position="170"/>
        <end position="191"/>
    </location>
</feature>
<reference evidence="4 5" key="1">
    <citation type="journal article" date="2014" name="Genome Announc.">
        <title>Draft genome sequences of the altered schaedler flora, a defined bacterial community from gnotobiotic mice.</title>
        <authorList>
            <person name="Wannemuehler M.J."/>
            <person name="Overstreet A.M."/>
            <person name="Ward D.V."/>
            <person name="Phillips G.J."/>
        </authorList>
    </citation>
    <scope>NUCLEOTIDE SEQUENCE [LARGE SCALE GENOMIC DNA]</scope>
    <source>
        <strain evidence="4 5">ASF492</strain>
    </source>
</reference>
<dbReference type="AlphaFoldDB" id="N2BDI6"/>
<evidence type="ECO:0000256" key="1">
    <source>
        <dbReference type="SAM" id="MobiDB-lite"/>
    </source>
</evidence>
<keyword evidence="5" id="KW-1185">Reference proteome</keyword>
<evidence type="ECO:0000259" key="3">
    <source>
        <dbReference type="Pfam" id="PF14238"/>
    </source>
</evidence>
<feature type="compositionally biased region" description="Acidic residues" evidence="1">
    <location>
        <begin position="175"/>
        <end position="191"/>
    </location>
</feature>
<feature type="signal peptide" evidence="2">
    <location>
        <begin position="1"/>
        <end position="24"/>
    </location>
</feature>
<name>N2BDI6_9FIRM</name>
<gene>
    <name evidence="4" type="ORF">C823_00767</name>
</gene>
<dbReference type="PATRIC" id="fig|1235802.3.peg.825"/>
<evidence type="ECO:0000313" key="5">
    <source>
        <dbReference type="Proteomes" id="UP000012589"/>
    </source>
</evidence>
<feature type="domain" description="DUF4340" evidence="3">
    <location>
        <begin position="79"/>
        <end position="175"/>
    </location>
</feature>
<dbReference type="InterPro" id="IPR025641">
    <property type="entry name" value="DUF4340"/>
</dbReference>
<feature type="chain" id="PRO_5039354093" description="DUF4340 domain-containing protein" evidence="2">
    <location>
        <begin position="25"/>
        <end position="191"/>
    </location>
</feature>